<dbReference type="Proteomes" id="UP000885936">
    <property type="component" value="Unassembled WGS sequence"/>
</dbReference>
<protein>
    <submittedName>
        <fullName evidence="2">Type II toxin-antitoxin system RelE/ParE family toxin</fullName>
    </submittedName>
</protein>
<dbReference type="AlphaFoldDB" id="A0A7J2S0H4"/>
<reference evidence="2" key="1">
    <citation type="journal article" date="2020" name="mSystems">
        <title>Genome- and Community-Level Interaction Insights into Carbon Utilization and Element Cycling Functions of Hydrothermarchaeota in Hydrothermal Sediment.</title>
        <authorList>
            <person name="Zhou Z."/>
            <person name="Liu Y."/>
            <person name="Xu W."/>
            <person name="Pan J."/>
            <person name="Luo Z.H."/>
            <person name="Li M."/>
        </authorList>
    </citation>
    <scope>NUCLEOTIDE SEQUENCE [LARGE SCALE GENOMIC DNA]</scope>
    <source>
        <strain evidence="2">HyVt-386</strain>
    </source>
</reference>
<dbReference type="InterPro" id="IPR052747">
    <property type="entry name" value="TA_system_RelE_toxin"/>
</dbReference>
<sequence length="86" mass="10624">MEYSIYFNRDVKKFLERLDRLQKERIKTKLLSLSRDPFIGDVKKVQGRENVYRVRIGDFRVLYLVNHEEKEIYVVKIDKRSRVYRK</sequence>
<evidence type="ECO:0000256" key="1">
    <source>
        <dbReference type="ARBA" id="ARBA00022649"/>
    </source>
</evidence>
<dbReference type="PANTHER" id="PTHR38813">
    <property type="match status" value="1"/>
</dbReference>
<dbReference type="InterPro" id="IPR007712">
    <property type="entry name" value="RelE/ParE_toxin"/>
</dbReference>
<dbReference type="Gene3D" id="3.30.2310.20">
    <property type="entry name" value="RelE-like"/>
    <property type="match status" value="1"/>
</dbReference>
<name>A0A7J2S0H4_9EURY</name>
<dbReference type="InterPro" id="IPR035093">
    <property type="entry name" value="RelE/ParE_toxin_dom_sf"/>
</dbReference>
<dbReference type="EMBL" id="DRIE01000063">
    <property type="protein sequence ID" value="HEC56971.1"/>
    <property type="molecule type" value="Genomic_DNA"/>
</dbReference>
<comment type="caution">
    <text evidence="2">The sequence shown here is derived from an EMBL/GenBank/DDBJ whole genome shotgun (WGS) entry which is preliminary data.</text>
</comment>
<gene>
    <name evidence="2" type="ORF">ENI32_03700</name>
</gene>
<dbReference type="Pfam" id="PF05016">
    <property type="entry name" value="ParE_toxin"/>
    <property type="match status" value="1"/>
</dbReference>
<keyword evidence="1" id="KW-1277">Toxin-antitoxin system</keyword>
<dbReference type="PANTHER" id="PTHR38813:SF1">
    <property type="entry name" value="TOXIN RELE1-RELATED"/>
    <property type="match status" value="1"/>
</dbReference>
<evidence type="ECO:0000313" key="2">
    <source>
        <dbReference type="EMBL" id="HEC56971.1"/>
    </source>
</evidence>
<proteinExistence type="predicted"/>
<accession>A0A7J2S0H4</accession>
<dbReference type="SUPFAM" id="SSF143011">
    <property type="entry name" value="RelE-like"/>
    <property type="match status" value="1"/>
</dbReference>
<organism evidence="2">
    <name type="scientific">Candidatus Syntropharchaeum butanivorans</name>
    <dbReference type="NCBI Taxonomy" id="1839936"/>
    <lineage>
        <taxon>Archaea</taxon>
        <taxon>Methanobacteriati</taxon>
        <taxon>Methanobacteriota</taxon>
        <taxon>Stenosarchaea group</taxon>
        <taxon>Methanomicrobia</taxon>
        <taxon>Methanosarcinales</taxon>
        <taxon>ANME-2 cluster</taxon>
        <taxon>Candidatus Syntropharchaeum</taxon>
    </lineage>
</organism>